<proteinExistence type="predicted"/>
<dbReference type="Proteomes" id="UP000240708">
    <property type="component" value="Unassembled WGS sequence"/>
</dbReference>
<reference evidence="1 2" key="1">
    <citation type="submission" date="2018-03" db="EMBL/GenBank/DDBJ databases">
        <title>Genomic Encyclopedia of Archaeal and Bacterial Type Strains, Phase II (KMG-II): from individual species to whole genera.</title>
        <authorList>
            <person name="Goeker M."/>
        </authorList>
    </citation>
    <scope>NUCLEOTIDE SEQUENCE [LARGE SCALE GENOMIC DNA]</scope>
    <source>
        <strain evidence="1 2">DSM 28057</strain>
    </source>
</reference>
<comment type="caution">
    <text evidence="1">The sequence shown here is derived from an EMBL/GenBank/DDBJ whole genome shotgun (WGS) entry which is preliminary data.</text>
</comment>
<gene>
    <name evidence="1" type="ORF">CLV48_11735</name>
</gene>
<name>A0A2P8DPV4_9BACT</name>
<keyword evidence="2" id="KW-1185">Reference proteome</keyword>
<sequence length="80" mass="9531">MTKPFTPNDLIRYIYQEMSENENERLVQALREDGTLMQEYLELLSTIDQLDQLILEPSEKIEKGILRKARSIEREKIKSF</sequence>
<evidence type="ECO:0000313" key="2">
    <source>
        <dbReference type="Proteomes" id="UP000240708"/>
    </source>
</evidence>
<dbReference type="OrthoDB" id="982713at2"/>
<evidence type="ECO:0000313" key="1">
    <source>
        <dbReference type="EMBL" id="PSK99249.1"/>
    </source>
</evidence>
<dbReference type="RefSeq" id="WP_106568934.1">
    <property type="nucleotide sequence ID" value="NZ_JAUVYL010000011.1"/>
</dbReference>
<dbReference type="EMBL" id="PYGF01000017">
    <property type="protein sequence ID" value="PSK99249.1"/>
    <property type="molecule type" value="Genomic_DNA"/>
</dbReference>
<accession>A0A2P8DPV4</accession>
<protein>
    <submittedName>
        <fullName evidence="1">Uncharacterized protein</fullName>
    </submittedName>
</protein>
<dbReference type="AlphaFoldDB" id="A0A2P8DPV4"/>
<organism evidence="1 2">
    <name type="scientific">Cecembia rubra</name>
    <dbReference type="NCBI Taxonomy" id="1485585"/>
    <lineage>
        <taxon>Bacteria</taxon>
        <taxon>Pseudomonadati</taxon>
        <taxon>Bacteroidota</taxon>
        <taxon>Cytophagia</taxon>
        <taxon>Cytophagales</taxon>
        <taxon>Cyclobacteriaceae</taxon>
        <taxon>Cecembia</taxon>
    </lineage>
</organism>